<evidence type="ECO:0000313" key="11">
    <source>
        <dbReference type="Proteomes" id="UP000230161"/>
    </source>
</evidence>
<dbReference type="InterPro" id="IPR008753">
    <property type="entry name" value="Peptidase_M13_N"/>
</dbReference>
<dbReference type="PANTHER" id="PTHR11733:SF167">
    <property type="entry name" value="FI17812P1-RELATED"/>
    <property type="match status" value="1"/>
</dbReference>
<evidence type="ECO:0000259" key="9">
    <source>
        <dbReference type="Pfam" id="PF05649"/>
    </source>
</evidence>
<dbReference type="CDD" id="cd08662">
    <property type="entry name" value="M13"/>
    <property type="match status" value="1"/>
</dbReference>
<comment type="cofactor">
    <cofactor evidence="1">
        <name>Zn(2+)</name>
        <dbReference type="ChEBI" id="CHEBI:29105"/>
    </cofactor>
</comment>
<dbReference type="Gene3D" id="1.10.1380.10">
    <property type="entry name" value="Neutral endopeptidase , domain2"/>
    <property type="match status" value="1"/>
</dbReference>
<dbReference type="RefSeq" id="WP_100343172.1">
    <property type="nucleotide sequence ID" value="NZ_PGFB01000001.1"/>
</dbReference>
<protein>
    <submittedName>
        <fullName evidence="10">Putative endopeptidase</fullName>
    </submittedName>
</protein>
<keyword evidence="6" id="KW-0862">Zinc</keyword>
<accession>A0A2M9C406</accession>
<evidence type="ECO:0000256" key="3">
    <source>
        <dbReference type="ARBA" id="ARBA00022670"/>
    </source>
</evidence>
<dbReference type="PANTHER" id="PTHR11733">
    <property type="entry name" value="ZINC METALLOPROTEASE FAMILY M13 NEPRILYSIN-RELATED"/>
    <property type="match status" value="1"/>
</dbReference>
<keyword evidence="4" id="KW-0479">Metal-binding</keyword>
<dbReference type="AlphaFoldDB" id="A0A2M9C406"/>
<dbReference type="PRINTS" id="PR00786">
    <property type="entry name" value="NEPRILYSIN"/>
</dbReference>
<evidence type="ECO:0000259" key="8">
    <source>
        <dbReference type="Pfam" id="PF01431"/>
    </source>
</evidence>
<dbReference type="GO" id="GO:0005886">
    <property type="term" value="C:plasma membrane"/>
    <property type="evidence" value="ECO:0007669"/>
    <property type="project" value="TreeGrafter"/>
</dbReference>
<dbReference type="InterPro" id="IPR018497">
    <property type="entry name" value="Peptidase_M13_C"/>
</dbReference>
<comment type="similarity">
    <text evidence="2">Belongs to the peptidase M13 family.</text>
</comment>
<keyword evidence="7" id="KW-0482">Metalloprotease</keyword>
<dbReference type="GO" id="GO:0046872">
    <property type="term" value="F:metal ion binding"/>
    <property type="evidence" value="ECO:0007669"/>
    <property type="project" value="UniProtKB-KW"/>
</dbReference>
<evidence type="ECO:0000256" key="2">
    <source>
        <dbReference type="ARBA" id="ARBA00007357"/>
    </source>
</evidence>
<evidence type="ECO:0000256" key="6">
    <source>
        <dbReference type="ARBA" id="ARBA00022833"/>
    </source>
</evidence>
<dbReference type="Pfam" id="PF01431">
    <property type="entry name" value="Peptidase_M13"/>
    <property type="match status" value="1"/>
</dbReference>
<reference evidence="10 11" key="1">
    <citation type="submission" date="2017-11" db="EMBL/GenBank/DDBJ databases">
        <title>Genomic Encyclopedia of Archaeal and Bacterial Type Strains, Phase II (KMG-II): From Individual Species to Whole Genera.</title>
        <authorList>
            <person name="Goeker M."/>
        </authorList>
    </citation>
    <scope>NUCLEOTIDE SEQUENCE [LARGE SCALE GENOMIC DNA]</scope>
    <source>
        <strain evidence="10 11">DSM 25625</strain>
    </source>
</reference>
<dbReference type="InterPro" id="IPR042089">
    <property type="entry name" value="Peptidase_M13_dom_2"/>
</dbReference>
<evidence type="ECO:0000256" key="1">
    <source>
        <dbReference type="ARBA" id="ARBA00001947"/>
    </source>
</evidence>
<keyword evidence="5" id="KW-0378">Hydrolase</keyword>
<comment type="caution">
    <text evidence="10">The sequence shown here is derived from an EMBL/GenBank/DDBJ whole genome shotgun (WGS) entry which is preliminary data.</text>
</comment>
<dbReference type="OrthoDB" id="9775677at2"/>
<sequence>MSAETLAGQAPEPSAAGGIELEELDANVRPQDDLYRHVNGKWIDRTEIPGDKARYGSFHILAEEAEKAVRDIIVEAQGSAEGSEERKFGDLYASFIDEDRIEKLGITPIEAQLALAGNAQSIPELLQTVARLERQGLPGFYQLFVDNDPGDPERYLVFVEQGGLGLPDESYYREEGFADIRTAYAAHLQRMFELVGLDDAPARAQRVFDLETAIASHHWDNVRSRDSEKTYNLYGWQDAAALATGVDLELWRTALDAPAGALDELVLRQPSFTEGLASLLTEDRLEAWTDWLAWQVVRGSAAYLTSDLVEANFDFYGRTLTGTPEMRARWKRGVSLVEGAMGEAVGKIYVDRFFPPEAKQSMDELVGHLIEAYRQSIEGLSWMGHETRKRAIEKLEKFTPKIGFPAKWRDYSALEIDPADLVGNVRATSEFEFQRELGKIGKPLDRDEWFMTPQTINAYYNPGFNEIVFPAAILQYPFFDAARDAAANYGAIGAVIGHEIGHGFDDQGSKYDGDGRLVDWWTESDREAFEKLTASLIEQYNALAPAQVPDHHVNGALTIGENIGDLGGLGIAWKAYLLSLRGEQPPVIDGLTGAERFFLSWAQAWQQKGRDEEVIRLLAIDPHSPNEFRCNQIVRNIGVFYETFGVSEGDALWLEPEARVTIW</sequence>
<evidence type="ECO:0000256" key="5">
    <source>
        <dbReference type="ARBA" id="ARBA00022801"/>
    </source>
</evidence>
<dbReference type="Proteomes" id="UP000230161">
    <property type="component" value="Unassembled WGS sequence"/>
</dbReference>
<dbReference type="InterPro" id="IPR000718">
    <property type="entry name" value="Peptidase_M13"/>
</dbReference>
<dbReference type="Gene3D" id="3.40.390.10">
    <property type="entry name" value="Collagenase (Catalytic Domain)"/>
    <property type="match status" value="1"/>
</dbReference>
<feature type="domain" description="Peptidase M13 C-terminal" evidence="8">
    <location>
        <begin position="457"/>
        <end position="660"/>
    </location>
</feature>
<keyword evidence="11" id="KW-1185">Reference proteome</keyword>
<name>A0A2M9C406_9MICO</name>
<organism evidence="10 11">
    <name type="scientific">Compostimonas suwonensis</name>
    <dbReference type="NCBI Taxonomy" id="1048394"/>
    <lineage>
        <taxon>Bacteria</taxon>
        <taxon>Bacillati</taxon>
        <taxon>Actinomycetota</taxon>
        <taxon>Actinomycetes</taxon>
        <taxon>Micrococcales</taxon>
        <taxon>Microbacteriaceae</taxon>
        <taxon>Compostimonas</taxon>
    </lineage>
</organism>
<keyword evidence="3" id="KW-0645">Protease</keyword>
<dbReference type="Pfam" id="PF05649">
    <property type="entry name" value="Peptidase_M13_N"/>
    <property type="match status" value="1"/>
</dbReference>
<dbReference type="GO" id="GO:0016485">
    <property type="term" value="P:protein processing"/>
    <property type="evidence" value="ECO:0007669"/>
    <property type="project" value="TreeGrafter"/>
</dbReference>
<evidence type="ECO:0000256" key="7">
    <source>
        <dbReference type="ARBA" id="ARBA00023049"/>
    </source>
</evidence>
<dbReference type="GO" id="GO:0004222">
    <property type="term" value="F:metalloendopeptidase activity"/>
    <property type="evidence" value="ECO:0007669"/>
    <property type="project" value="InterPro"/>
</dbReference>
<feature type="domain" description="Peptidase M13 N-terminal" evidence="9">
    <location>
        <begin position="30"/>
        <end position="405"/>
    </location>
</feature>
<dbReference type="InterPro" id="IPR024079">
    <property type="entry name" value="MetalloPept_cat_dom_sf"/>
</dbReference>
<evidence type="ECO:0000313" key="10">
    <source>
        <dbReference type="EMBL" id="PJJ65256.1"/>
    </source>
</evidence>
<evidence type="ECO:0000256" key="4">
    <source>
        <dbReference type="ARBA" id="ARBA00022723"/>
    </source>
</evidence>
<dbReference type="SUPFAM" id="SSF55486">
    <property type="entry name" value="Metalloproteases ('zincins'), catalytic domain"/>
    <property type="match status" value="1"/>
</dbReference>
<dbReference type="EMBL" id="PGFB01000001">
    <property type="protein sequence ID" value="PJJ65256.1"/>
    <property type="molecule type" value="Genomic_DNA"/>
</dbReference>
<dbReference type="PROSITE" id="PS51885">
    <property type="entry name" value="NEPRILYSIN"/>
    <property type="match status" value="1"/>
</dbReference>
<proteinExistence type="inferred from homology"/>
<gene>
    <name evidence="10" type="ORF">CLV54_0285</name>
</gene>